<evidence type="ECO:0000313" key="3">
    <source>
        <dbReference type="RefSeq" id="XP_021850103.1"/>
    </source>
</evidence>
<dbReference type="PANTHER" id="PTHR31929">
    <property type="entry name" value="SAUR-LIKE AUXIN-RESPONSIVE PROTEIN FAMILY-RELATED"/>
    <property type="match status" value="1"/>
</dbReference>
<accession>A0A9R0JXF3</accession>
<dbReference type="OrthoDB" id="1841988at2759"/>
<reference evidence="3" key="2">
    <citation type="submission" date="2025-08" db="UniProtKB">
        <authorList>
            <consortium name="RefSeq"/>
        </authorList>
    </citation>
    <scope>IDENTIFICATION</scope>
    <source>
        <tissue evidence="3">Leaf</tissue>
    </source>
</reference>
<evidence type="ECO:0000256" key="1">
    <source>
        <dbReference type="ARBA" id="ARBA00006974"/>
    </source>
</evidence>
<dbReference type="GO" id="GO:0009639">
    <property type="term" value="P:response to red or far red light"/>
    <property type="evidence" value="ECO:0000318"/>
    <property type="project" value="GO_Central"/>
</dbReference>
<dbReference type="Proteomes" id="UP000813463">
    <property type="component" value="Chromosome 3"/>
</dbReference>
<comment type="similarity">
    <text evidence="1">Belongs to the ARG7 family.</text>
</comment>
<name>A0A9R0JXF3_SPIOL</name>
<dbReference type="GO" id="GO:0009733">
    <property type="term" value="P:response to auxin"/>
    <property type="evidence" value="ECO:0000318"/>
    <property type="project" value="GO_Central"/>
</dbReference>
<dbReference type="GO" id="GO:0009741">
    <property type="term" value="P:response to brassinosteroid"/>
    <property type="evidence" value="ECO:0000318"/>
    <property type="project" value="GO_Central"/>
</dbReference>
<sequence>MALKRTSNRQPHQALALKKILRRCSSFVGESEDELIQDVPKGHFVVYVGQHRIRYIIPVTWLAHPEFKALLRQSEEEYGFKHEMGITIPCDEPFFLSVVSTLG</sequence>
<dbReference type="InterPro" id="IPR003676">
    <property type="entry name" value="SAUR_fam"/>
</dbReference>
<evidence type="ECO:0000313" key="2">
    <source>
        <dbReference type="Proteomes" id="UP000813463"/>
    </source>
</evidence>
<dbReference type="RefSeq" id="XP_021850103.1">
    <property type="nucleotide sequence ID" value="XM_021994411.2"/>
</dbReference>
<keyword evidence="2" id="KW-1185">Reference proteome</keyword>
<gene>
    <name evidence="3" type="primary">LOC110789706</name>
</gene>
<protein>
    <submittedName>
        <fullName evidence="3">Protein SMALL AUXIN UP-REGULATED RNA 10-like</fullName>
    </submittedName>
</protein>
<dbReference type="GeneID" id="110789706"/>
<dbReference type="GO" id="GO:0009737">
    <property type="term" value="P:response to abscisic acid"/>
    <property type="evidence" value="ECO:0000318"/>
    <property type="project" value="GO_Central"/>
</dbReference>
<dbReference type="AlphaFoldDB" id="A0A9R0JXF3"/>
<reference evidence="2" key="1">
    <citation type="journal article" date="2021" name="Nat. Commun.">
        <title>Genomic analyses provide insights into spinach domestication and the genetic basis of agronomic traits.</title>
        <authorList>
            <person name="Cai X."/>
            <person name="Sun X."/>
            <person name="Xu C."/>
            <person name="Sun H."/>
            <person name="Wang X."/>
            <person name="Ge C."/>
            <person name="Zhang Z."/>
            <person name="Wang Q."/>
            <person name="Fei Z."/>
            <person name="Jiao C."/>
            <person name="Wang Q."/>
        </authorList>
    </citation>
    <scope>NUCLEOTIDE SEQUENCE [LARGE SCALE GENOMIC DNA]</scope>
    <source>
        <strain evidence="2">cv. Varoflay</strain>
    </source>
</reference>
<proteinExistence type="inferred from homology"/>
<dbReference type="Pfam" id="PF02519">
    <property type="entry name" value="Auxin_inducible"/>
    <property type="match status" value="1"/>
</dbReference>
<organism evidence="2 3">
    <name type="scientific">Spinacia oleracea</name>
    <name type="common">Spinach</name>
    <dbReference type="NCBI Taxonomy" id="3562"/>
    <lineage>
        <taxon>Eukaryota</taxon>
        <taxon>Viridiplantae</taxon>
        <taxon>Streptophyta</taxon>
        <taxon>Embryophyta</taxon>
        <taxon>Tracheophyta</taxon>
        <taxon>Spermatophyta</taxon>
        <taxon>Magnoliopsida</taxon>
        <taxon>eudicotyledons</taxon>
        <taxon>Gunneridae</taxon>
        <taxon>Pentapetalae</taxon>
        <taxon>Caryophyllales</taxon>
        <taxon>Chenopodiaceae</taxon>
        <taxon>Chenopodioideae</taxon>
        <taxon>Anserineae</taxon>
        <taxon>Spinacia</taxon>
    </lineage>
</organism>
<dbReference type="KEGG" id="soe:110789706"/>